<dbReference type="EMBL" id="ACLA01000010">
    <property type="protein sequence ID" value="EEQ48921.1"/>
    <property type="molecule type" value="Genomic_DNA"/>
</dbReference>
<keyword evidence="2" id="KW-1185">Reference proteome</keyword>
<accession>C4V2A7</accession>
<reference evidence="1 2" key="1">
    <citation type="submission" date="2009-04" db="EMBL/GenBank/DDBJ databases">
        <authorList>
            <person name="Qin X."/>
            <person name="Bachman B."/>
            <person name="Battles P."/>
            <person name="Bell A."/>
            <person name="Bess C."/>
            <person name="Bickham C."/>
            <person name="Chaboub L."/>
            <person name="Chen D."/>
            <person name="Coyle M."/>
            <person name="Deiros D.R."/>
            <person name="Dinh H."/>
            <person name="Forbes L."/>
            <person name="Fowler G."/>
            <person name="Francisco L."/>
            <person name="Fu Q."/>
            <person name="Gubbala S."/>
            <person name="Hale W."/>
            <person name="Han Y."/>
            <person name="Hemphill L."/>
            <person name="Highlander S.K."/>
            <person name="Hirani K."/>
            <person name="Hogues M."/>
            <person name="Jackson L."/>
            <person name="Jakkamsetti A."/>
            <person name="Javaid M."/>
            <person name="Jiang H."/>
            <person name="Korchina V."/>
            <person name="Kovar C."/>
            <person name="Lara F."/>
            <person name="Lee S."/>
            <person name="Mata R."/>
            <person name="Mathew T."/>
            <person name="Moen C."/>
            <person name="Morales K."/>
            <person name="Munidasa M."/>
            <person name="Nazareth L."/>
            <person name="Ngo R."/>
            <person name="Nguyen L."/>
            <person name="Okwuonu G."/>
            <person name="Ongeri F."/>
            <person name="Patil S."/>
            <person name="Petrosino J."/>
            <person name="Pham C."/>
            <person name="Pham P."/>
            <person name="Pu L.-L."/>
            <person name="Puazo M."/>
            <person name="Raj R."/>
            <person name="Reid J."/>
            <person name="Rouhana J."/>
            <person name="Saada N."/>
            <person name="Shang Y."/>
            <person name="Simmons D."/>
            <person name="Thornton R."/>
            <person name="Warren J."/>
            <person name="Weissenberger G."/>
            <person name="Zhang J."/>
            <person name="Zhang L."/>
            <person name="Zhou C."/>
            <person name="Zhu D."/>
            <person name="Muzny D."/>
            <person name="Worley K."/>
            <person name="Gibbs R."/>
        </authorList>
    </citation>
    <scope>NUCLEOTIDE SEQUENCE [LARGE SCALE GENOMIC DNA]</scope>
    <source>
        <strain evidence="1 2">ATCC 43531</strain>
    </source>
</reference>
<organism evidence="1 2">
    <name type="scientific">Selenomonas flueggei ATCC 43531</name>
    <dbReference type="NCBI Taxonomy" id="638302"/>
    <lineage>
        <taxon>Bacteria</taxon>
        <taxon>Bacillati</taxon>
        <taxon>Bacillota</taxon>
        <taxon>Negativicutes</taxon>
        <taxon>Selenomonadales</taxon>
        <taxon>Selenomonadaceae</taxon>
        <taxon>Selenomonas</taxon>
    </lineage>
</organism>
<comment type="caution">
    <text evidence="1">The sequence shown here is derived from an EMBL/GenBank/DDBJ whole genome shotgun (WGS) entry which is preliminary data.</text>
</comment>
<evidence type="ECO:0000313" key="1">
    <source>
        <dbReference type="EMBL" id="EEQ48921.1"/>
    </source>
</evidence>
<dbReference type="HOGENOM" id="CLU_1776142_0_0_9"/>
<sequence>MQLLFTAKKENPDLIIKLNTVVTNVNAAETLIHSERELSITHWKFLKMNLLDDGKRSNRDLEIEEGMFQCFLQNNTRTCGKNIPESSLARSYIIADNRGSLINNTEEIYKTSAVCSVRIFGRRFPGIHSMRNSMQAGMETSEKKRP</sequence>
<name>C4V2A7_9FIRM</name>
<dbReference type="GeneID" id="32477376"/>
<dbReference type="RefSeq" id="WP_006689386.1">
    <property type="nucleotide sequence ID" value="NZ_GG694006.1"/>
</dbReference>
<evidence type="ECO:0000313" key="2">
    <source>
        <dbReference type="Proteomes" id="UP000005309"/>
    </source>
</evidence>
<proteinExistence type="predicted"/>
<dbReference type="STRING" id="638302.HMPREF0908_0651"/>
<protein>
    <submittedName>
        <fullName evidence="1">Uncharacterized protein</fullName>
    </submittedName>
</protein>
<gene>
    <name evidence="1" type="ORF">HMPREF0908_0651</name>
</gene>
<dbReference type="OrthoDB" id="9792276at2"/>
<dbReference type="Proteomes" id="UP000005309">
    <property type="component" value="Unassembled WGS sequence"/>
</dbReference>
<dbReference type="AlphaFoldDB" id="C4V2A7"/>